<keyword evidence="1" id="KW-0496">Mitochondrion</keyword>
<accession>A0A3P3Y5V8</accession>
<reference evidence="1 2" key="1">
    <citation type="submission" date="2018-03" db="EMBL/GenBank/DDBJ databases">
        <authorList>
            <person name="Fogelqvist J."/>
        </authorList>
    </citation>
    <scope>NUCLEOTIDE SEQUENCE [LARGE SCALE GENOMIC DNA]</scope>
</reference>
<dbReference type="InterPro" id="IPR015915">
    <property type="entry name" value="Kelch-typ_b-propeller"/>
</dbReference>
<dbReference type="Pfam" id="PF01344">
    <property type="entry name" value="Kelch_1"/>
    <property type="match status" value="1"/>
</dbReference>
<protein>
    <recommendedName>
        <fullName evidence="3">F-box domain-containing protein</fullName>
    </recommendedName>
</protein>
<gene>
    <name evidence="1" type="ORF">PLBR_LOCUS2716</name>
</gene>
<sequence>MAGACWRLHLRDILEYIGPTRELSIVARTCKLWRSLCEAILGRRDVFVDCFSSSLKYYDPRYRAWYNVDTESPTSNPLALLLAEDVITVVDTHDLIVRQYLPVDRTWITITPVASSCGPSGITHFSCCHWRGNIFFSGGRHVDTDDPTAHVWRFNLESRTWRQLPALPIAFVSSVSAVMPNAAGQHCLVVIGSTIDQVDVQSLGFALDLSPRGIAEWQPLPAPPSFVLRFNSRCVLRTPTRLVIGMWTDARQLRTQRFSLIEFDSVAGKWLPMYPIPPAPYIFPALVTKQIAALALDQMGTLISLEYSDGRKSWTVDRPPAGTATAFSLLLGAPLTSIRATEINGNV</sequence>
<name>A0A3P3Y5V8_PLABS</name>
<evidence type="ECO:0000313" key="2">
    <source>
        <dbReference type="Proteomes" id="UP000290189"/>
    </source>
</evidence>
<evidence type="ECO:0000313" key="1">
    <source>
        <dbReference type="EMBL" id="SPQ95501.1"/>
    </source>
</evidence>
<dbReference type="EMBL" id="OVEO01000004">
    <property type="protein sequence ID" value="SPQ95501.1"/>
    <property type="molecule type" value="Genomic_DNA"/>
</dbReference>
<dbReference type="SUPFAM" id="SSF117281">
    <property type="entry name" value="Kelch motif"/>
    <property type="match status" value="1"/>
</dbReference>
<dbReference type="InterPro" id="IPR006652">
    <property type="entry name" value="Kelch_1"/>
</dbReference>
<dbReference type="AlphaFoldDB" id="A0A3P3Y5V8"/>
<proteinExistence type="predicted"/>
<organism evidence="1 2">
    <name type="scientific">Plasmodiophora brassicae</name>
    <name type="common">Clubroot disease agent</name>
    <dbReference type="NCBI Taxonomy" id="37360"/>
    <lineage>
        <taxon>Eukaryota</taxon>
        <taxon>Sar</taxon>
        <taxon>Rhizaria</taxon>
        <taxon>Endomyxa</taxon>
        <taxon>Phytomyxea</taxon>
        <taxon>Plasmodiophorida</taxon>
        <taxon>Plasmodiophoridae</taxon>
        <taxon>Plasmodiophora</taxon>
    </lineage>
</organism>
<evidence type="ECO:0008006" key="3">
    <source>
        <dbReference type="Google" id="ProtNLM"/>
    </source>
</evidence>
<dbReference type="Proteomes" id="UP000290189">
    <property type="component" value="Unassembled WGS sequence"/>
</dbReference>
<dbReference type="Gene3D" id="2.120.10.80">
    <property type="entry name" value="Kelch-type beta propeller"/>
    <property type="match status" value="1"/>
</dbReference>
<geneLocation type="mitochondrion" evidence="1"/>